<evidence type="ECO:0000313" key="4">
    <source>
        <dbReference type="EMBL" id="VVD98668.1"/>
    </source>
</evidence>
<dbReference type="OrthoDB" id="8835701at2"/>
<dbReference type="Gene3D" id="1.10.3810.10">
    <property type="entry name" value="Biosynthetic peptidoglycan transglycosylase-like"/>
    <property type="match status" value="1"/>
</dbReference>
<reference evidence="4 5" key="1">
    <citation type="submission" date="2019-08" db="EMBL/GenBank/DDBJ databases">
        <authorList>
            <person name="Peeters C."/>
        </authorList>
    </citation>
    <scope>NUCLEOTIDE SEQUENCE [LARGE SCALE GENOMIC DNA]</scope>
    <source>
        <strain evidence="4 5">LMG 31012</strain>
    </source>
</reference>
<organism evidence="4 5">
    <name type="scientific">Pandoraea eparura</name>
    <dbReference type="NCBI Taxonomy" id="2508291"/>
    <lineage>
        <taxon>Bacteria</taxon>
        <taxon>Pseudomonadati</taxon>
        <taxon>Pseudomonadota</taxon>
        <taxon>Betaproteobacteria</taxon>
        <taxon>Burkholderiales</taxon>
        <taxon>Burkholderiaceae</taxon>
        <taxon>Pandoraea</taxon>
    </lineage>
</organism>
<dbReference type="SUPFAM" id="SSF53955">
    <property type="entry name" value="Lysozyme-like"/>
    <property type="match status" value="1"/>
</dbReference>
<dbReference type="InterPro" id="IPR023346">
    <property type="entry name" value="Lysozyme-like_dom_sf"/>
</dbReference>
<dbReference type="AlphaFoldDB" id="A0A5E4UI01"/>
<dbReference type="EMBL" id="CABPSH010000003">
    <property type="protein sequence ID" value="VVD98668.1"/>
    <property type="molecule type" value="Genomic_DNA"/>
</dbReference>
<dbReference type="Proteomes" id="UP000400981">
    <property type="component" value="Unassembled WGS sequence"/>
</dbReference>
<evidence type="ECO:0000256" key="2">
    <source>
        <dbReference type="ARBA" id="ARBA00022679"/>
    </source>
</evidence>
<evidence type="ECO:0000256" key="1">
    <source>
        <dbReference type="ARBA" id="ARBA00004752"/>
    </source>
</evidence>
<dbReference type="InterPro" id="IPR050396">
    <property type="entry name" value="Glycosyltr_51/Transpeptidase"/>
</dbReference>
<proteinExistence type="predicted"/>
<dbReference type="PANTHER" id="PTHR32282:SF33">
    <property type="entry name" value="PEPTIDOGLYCAN GLYCOSYLTRANSFERASE"/>
    <property type="match status" value="1"/>
</dbReference>
<sequence>MFFKLAMLVSRPFLAGEVESLRARIGSIIATIDAEDSSYSFYLAQKLLVSGEDRRASSHAGVDVVAIFRALFVRISSGRRQGGSTLEQQVVRVLTGAYEITLRRKFREALLALHVSRLIPKHRFPQVYLMIGYFGTGLVGYKCVEQHLRRQGLVDHVELCAAIVARLKYPEPRVMSERRWQQLNLRSMHLVRLYHEHSKSGVYDFLELPPIRLGEPISSWTGTSSETYGVQGCVENVGQS</sequence>
<dbReference type="GO" id="GO:0030288">
    <property type="term" value="C:outer membrane-bounded periplasmic space"/>
    <property type="evidence" value="ECO:0007669"/>
    <property type="project" value="TreeGrafter"/>
</dbReference>
<evidence type="ECO:0000313" key="5">
    <source>
        <dbReference type="Proteomes" id="UP000400981"/>
    </source>
</evidence>
<accession>A0A5E4UI01</accession>
<dbReference type="RefSeq" id="WP_150589187.1">
    <property type="nucleotide sequence ID" value="NZ_CABPSH010000003.1"/>
</dbReference>
<dbReference type="GO" id="GO:0008955">
    <property type="term" value="F:peptidoglycan glycosyltransferase activity"/>
    <property type="evidence" value="ECO:0007669"/>
    <property type="project" value="TreeGrafter"/>
</dbReference>
<keyword evidence="5" id="KW-1185">Reference proteome</keyword>
<evidence type="ECO:0000259" key="3">
    <source>
        <dbReference type="Pfam" id="PF00912"/>
    </source>
</evidence>
<dbReference type="GO" id="GO:0009252">
    <property type="term" value="P:peptidoglycan biosynthetic process"/>
    <property type="evidence" value="ECO:0007669"/>
    <property type="project" value="TreeGrafter"/>
</dbReference>
<gene>
    <name evidence="4" type="ORF">PEP31012_01997</name>
</gene>
<feature type="domain" description="Glycosyl transferase family 51" evidence="3">
    <location>
        <begin position="45"/>
        <end position="142"/>
    </location>
</feature>
<comment type="pathway">
    <text evidence="1">Cell wall biogenesis; peptidoglycan biosynthesis.</text>
</comment>
<keyword evidence="2" id="KW-0808">Transferase</keyword>
<protein>
    <submittedName>
        <fullName evidence="4">Penicillin-binding protein</fullName>
    </submittedName>
</protein>
<dbReference type="PANTHER" id="PTHR32282">
    <property type="entry name" value="BINDING PROTEIN TRANSPEPTIDASE, PUTATIVE-RELATED"/>
    <property type="match status" value="1"/>
</dbReference>
<name>A0A5E4UI01_9BURK</name>
<dbReference type="InterPro" id="IPR001264">
    <property type="entry name" value="Glyco_trans_51"/>
</dbReference>
<dbReference type="InterPro" id="IPR036950">
    <property type="entry name" value="PBP_transglycosylase"/>
</dbReference>
<dbReference type="Pfam" id="PF00912">
    <property type="entry name" value="Transgly"/>
    <property type="match status" value="1"/>
</dbReference>